<dbReference type="Proteomes" id="UP000245202">
    <property type="component" value="Unassembled WGS sequence"/>
</dbReference>
<dbReference type="SUPFAM" id="SSF55874">
    <property type="entry name" value="ATPase domain of HSP90 chaperone/DNA topoisomerase II/histidine kinase"/>
    <property type="match status" value="1"/>
</dbReference>
<dbReference type="InterPro" id="IPR036890">
    <property type="entry name" value="HATPase_C_sf"/>
</dbReference>
<dbReference type="Pfam" id="PF00512">
    <property type="entry name" value="HisKA"/>
    <property type="match status" value="1"/>
</dbReference>
<dbReference type="SUPFAM" id="SSF47384">
    <property type="entry name" value="Homodimeric domain of signal transducing histidine kinase"/>
    <property type="match status" value="1"/>
</dbReference>
<keyword evidence="4" id="KW-0808">Transferase</keyword>
<comment type="catalytic activity">
    <reaction evidence="1">
        <text>ATP + protein L-histidine = ADP + protein N-phospho-L-histidine.</text>
        <dbReference type="EC" id="2.7.13.3"/>
    </reaction>
</comment>
<evidence type="ECO:0000256" key="4">
    <source>
        <dbReference type="ARBA" id="ARBA00022679"/>
    </source>
</evidence>
<keyword evidence="6" id="KW-0418">Kinase</keyword>
<comment type="caution">
    <text evidence="11">The sequence shown here is derived from an EMBL/GenBank/DDBJ whole genome shotgun (WGS) entry which is preliminary data.</text>
</comment>
<dbReference type="CDD" id="cd07041">
    <property type="entry name" value="STAS_RsbR_RsbS_like"/>
    <property type="match status" value="1"/>
</dbReference>
<dbReference type="SUPFAM" id="SSF52091">
    <property type="entry name" value="SpoIIaa-like"/>
    <property type="match status" value="1"/>
</dbReference>
<accession>A0A2R5EL14</accession>
<dbReference type="PROSITE" id="PS50801">
    <property type="entry name" value="STAS"/>
    <property type="match status" value="1"/>
</dbReference>
<dbReference type="SMART" id="SM00387">
    <property type="entry name" value="HATPase_c"/>
    <property type="match status" value="1"/>
</dbReference>
<dbReference type="EC" id="2.7.13.3" evidence="2"/>
<dbReference type="InterPro" id="IPR003594">
    <property type="entry name" value="HATPase_dom"/>
</dbReference>
<evidence type="ECO:0000256" key="6">
    <source>
        <dbReference type="ARBA" id="ARBA00022777"/>
    </source>
</evidence>
<evidence type="ECO:0000256" key="3">
    <source>
        <dbReference type="ARBA" id="ARBA00022553"/>
    </source>
</evidence>
<reference evidence="11 12" key="1">
    <citation type="submission" date="2017-08" db="EMBL/GenBank/DDBJ databases">
        <title>Substantial Increase in Enzyme Production by Combined Drug-Resistance Mutations in Paenibacillus agaridevorans.</title>
        <authorList>
            <person name="Tanaka Y."/>
            <person name="Funane K."/>
            <person name="Hosaka T."/>
            <person name="Shiwa Y."/>
            <person name="Fujita N."/>
            <person name="Miyazaki T."/>
            <person name="Yoshikawa H."/>
            <person name="Murakami K."/>
            <person name="Kasahara K."/>
            <person name="Inaoka T."/>
            <person name="Hiraga Y."/>
            <person name="Ochi K."/>
        </authorList>
    </citation>
    <scope>NUCLEOTIDE SEQUENCE [LARGE SCALE GENOMIC DNA]</scope>
    <source>
        <strain evidence="11 12">T-3040</strain>
    </source>
</reference>
<feature type="domain" description="STAS" evidence="10">
    <location>
        <begin position="400"/>
        <end position="512"/>
    </location>
</feature>
<dbReference type="PANTHER" id="PTHR43065:SF10">
    <property type="entry name" value="PEROXIDE STRESS-ACTIVATED HISTIDINE KINASE MAK3"/>
    <property type="match status" value="1"/>
</dbReference>
<sequence>MSSFQEREQHQVSESDLRLDRLASVGQIAAGIAHEVKNPLTAVKGFLQLLKHEAPHKYLDFAYAELENAIDTMQNLLHVSKPDLEDEPFDDIQLCSELEALLYLFQERSYEVSIQKQFSDCDTRIYGKRNQLKKAFFNLLKNAFEAIGDNGTITVKHYKSGDKLFVKVTDTGVGIPEGKLKLLGTPFYTSKSEGTGMGLTQVFASVYEHNGIIRVRSEVGAGTEFSIEFPVHHPTSNQWEAIPMNVKYVQNHSFPEFYLTNQPEFLETLKLQGKEIFELIHVSDISPASILESANTVVMLLNERNEQGLIAHAKEHGRNWASHNLDLILKLEWIQMLRKTYWDLLHHYYANVEQTEIEFFQLERQINYTLDTYLKHFASSYAEFKNEVLRNQRVMIEELSVPVIPLYEHTAILPIMGTLDTARIKKIQEHAFDRIYQLKLKEIIIDLSGVAYMDDKIMSQLFKIVNGASIQGCKAIMTGIRPEMTSTMVELGISLHERVETRGSLQQALEECVRSYKL</sequence>
<evidence type="ECO:0000313" key="12">
    <source>
        <dbReference type="Proteomes" id="UP000245202"/>
    </source>
</evidence>
<dbReference type="GO" id="GO:0005524">
    <property type="term" value="F:ATP binding"/>
    <property type="evidence" value="ECO:0007669"/>
    <property type="project" value="UniProtKB-KW"/>
</dbReference>
<dbReference type="InterPro" id="IPR036513">
    <property type="entry name" value="STAS_dom_sf"/>
</dbReference>
<dbReference type="InterPro" id="IPR004358">
    <property type="entry name" value="Sig_transdc_His_kin-like_C"/>
</dbReference>
<keyword evidence="5" id="KW-0547">Nucleotide-binding</keyword>
<evidence type="ECO:0000256" key="8">
    <source>
        <dbReference type="ARBA" id="ARBA00023012"/>
    </source>
</evidence>
<proteinExistence type="predicted"/>
<organism evidence="11 12">
    <name type="scientific">Paenibacillus agaridevorans</name>
    <dbReference type="NCBI Taxonomy" id="171404"/>
    <lineage>
        <taxon>Bacteria</taxon>
        <taxon>Bacillati</taxon>
        <taxon>Bacillota</taxon>
        <taxon>Bacilli</taxon>
        <taxon>Bacillales</taxon>
        <taxon>Paenibacillaceae</taxon>
        <taxon>Paenibacillus</taxon>
    </lineage>
</organism>
<dbReference type="EMBL" id="BDQX01000084">
    <property type="protein sequence ID" value="GBG07237.1"/>
    <property type="molecule type" value="Genomic_DNA"/>
</dbReference>
<feature type="domain" description="Histidine kinase" evidence="9">
    <location>
        <begin position="31"/>
        <end position="233"/>
    </location>
</feature>
<evidence type="ECO:0000313" key="11">
    <source>
        <dbReference type="EMBL" id="GBG07237.1"/>
    </source>
</evidence>
<gene>
    <name evidence="11" type="ORF">PAT3040_01785</name>
</gene>
<name>A0A2R5EL14_9BACL</name>
<keyword evidence="7" id="KW-0067">ATP-binding</keyword>
<dbReference type="Pfam" id="PF02518">
    <property type="entry name" value="HATPase_c"/>
    <property type="match status" value="1"/>
</dbReference>
<dbReference type="InterPro" id="IPR003661">
    <property type="entry name" value="HisK_dim/P_dom"/>
</dbReference>
<dbReference type="PROSITE" id="PS50109">
    <property type="entry name" value="HIS_KIN"/>
    <property type="match status" value="1"/>
</dbReference>
<dbReference type="InterPro" id="IPR036097">
    <property type="entry name" value="HisK_dim/P_sf"/>
</dbReference>
<dbReference type="RefSeq" id="WP_108992334.1">
    <property type="nucleotide sequence ID" value="NZ_BDQX01000084.1"/>
</dbReference>
<dbReference type="CDD" id="cd00082">
    <property type="entry name" value="HisKA"/>
    <property type="match status" value="1"/>
</dbReference>
<dbReference type="SMART" id="SM00388">
    <property type="entry name" value="HisKA"/>
    <property type="match status" value="1"/>
</dbReference>
<dbReference type="AlphaFoldDB" id="A0A2R5EL14"/>
<protein>
    <recommendedName>
        <fullName evidence="2">histidine kinase</fullName>
        <ecNumber evidence="2">2.7.13.3</ecNumber>
    </recommendedName>
</protein>
<evidence type="ECO:0000256" key="5">
    <source>
        <dbReference type="ARBA" id="ARBA00022741"/>
    </source>
</evidence>
<keyword evidence="3" id="KW-0597">Phosphoprotein</keyword>
<evidence type="ECO:0000259" key="10">
    <source>
        <dbReference type="PROSITE" id="PS50801"/>
    </source>
</evidence>
<dbReference type="Pfam" id="PF01740">
    <property type="entry name" value="STAS"/>
    <property type="match status" value="1"/>
</dbReference>
<dbReference type="Gene3D" id="3.30.565.10">
    <property type="entry name" value="Histidine kinase-like ATPase, C-terminal domain"/>
    <property type="match status" value="1"/>
</dbReference>
<evidence type="ECO:0000256" key="2">
    <source>
        <dbReference type="ARBA" id="ARBA00012438"/>
    </source>
</evidence>
<keyword evidence="12" id="KW-1185">Reference proteome</keyword>
<dbReference type="PRINTS" id="PR00344">
    <property type="entry name" value="BCTRLSENSOR"/>
</dbReference>
<evidence type="ECO:0000256" key="1">
    <source>
        <dbReference type="ARBA" id="ARBA00000085"/>
    </source>
</evidence>
<evidence type="ECO:0000259" key="9">
    <source>
        <dbReference type="PROSITE" id="PS50109"/>
    </source>
</evidence>
<dbReference type="InterPro" id="IPR002645">
    <property type="entry name" value="STAS_dom"/>
</dbReference>
<evidence type="ECO:0000256" key="7">
    <source>
        <dbReference type="ARBA" id="ARBA00022840"/>
    </source>
</evidence>
<dbReference type="GO" id="GO:0000155">
    <property type="term" value="F:phosphorelay sensor kinase activity"/>
    <property type="evidence" value="ECO:0007669"/>
    <property type="project" value="InterPro"/>
</dbReference>
<dbReference type="Gene3D" id="1.10.287.130">
    <property type="match status" value="1"/>
</dbReference>
<dbReference type="Gene3D" id="3.30.750.24">
    <property type="entry name" value="STAS domain"/>
    <property type="match status" value="1"/>
</dbReference>
<keyword evidence="8" id="KW-0902">Two-component regulatory system</keyword>
<dbReference type="InterPro" id="IPR005467">
    <property type="entry name" value="His_kinase_dom"/>
</dbReference>
<dbReference type="PANTHER" id="PTHR43065">
    <property type="entry name" value="SENSOR HISTIDINE KINASE"/>
    <property type="match status" value="1"/>
</dbReference>